<gene>
    <name evidence="1" type="ORF">AVEN_22916_1</name>
</gene>
<proteinExistence type="predicted"/>
<dbReference type="AlphaFoldDB" id="A0A4Y2D738"/>
<accession>A0A4Y2D738</accession>
<organism evidence="1 2">
    <name type="scientific">Araneus ventricosus</name>
    <name type="common">Orbweaver spider</name>
    <name type="synonym">Epeira ventricosa</name>
    <dbReference type="NCBI Taxonomy" id="182803"/>
    <lineage>
        <taxon>Eukaryota</taxon>
        <taxon>Metazoa</taxon>
        <taxon>Ecdysozoa</taxon>
        <taxon>Arthropoda</taxon>
        <taxon>Chelicerata</taxon>
        <taxon>Arachnida</taxon>
        <taxon>Araneae</taxon>
        <taxon>Araneomorphae</taxon>
        <taxon>Entelegynae</taxon>
        <taxon>Araneoidea</taxon>
        <taxon>Araneidae</taxon>
        <taxon>Araneus</taxon>
    </lineage>
</organism>
<evidence type="ECO:0000313" key="2">
    <source>
        <dbReference type="Proteomes" id="UP000499080"/>
    </source>
</evidence>
<protein>
    <submittedName>
        <fullName evidence="1">Uncharacterized protein</fullName>
    </submittedName>
</protein>
<sequence length="117" mass="13703">MLVLWLERDIYRGSYYLSEDGGQRPRPWRQTWQPFWRLGDNFVDFGDKIKVLKNSGIFSISLLGAESYRIYYMIVCDVTSCQLKYKSPEVAEMRQSSLSVFGAKNLIGHRKRSAIRL</sequence>
<dbReference type="Proteomes" id="UP000499080">
    <property type="component" value="Unassembled WGS sequence"/>
</dbReference>
<name>A0A4Y2D738_ARAVE</name>
<comment type="caution">
    <text evidence="1">The sequence shown here is derived from an EMBL/GenBank/DDBJ whole genome shotgun (WGS) entry which is preliminary data.</text>
</comment>
<dbReference type="EMBL" id="BGPR01000304">
    <property type="protein sequence ID" value="GBM11784.1"/>
    <property type="molecule type" value="Genomic_DNA"/>
</dbReference>
<reference evidence="1 2" key="1">
    <citation type="journal article" date="2019" name="Sci. Rep.">
        <title>Orb-weaving spider Araneus ventricosus genome elucidates the spidroin gene catalogue.</title>
        <authorList>
            <person name="Kono N."/>
            <person name="Nakamura H."/>
            <person name="Ohtoshi R."/>
            <person name="Moran D.A.P."/>
            <person name="Shinohara A."/>
            <person name="Yoshida Y."/>
            <person name="Fujiwara M."/>
            <person name="Mori M."/>
            <person name="Tomita M."/>
            <person name="Arakawa K."/>
        </authorList>
    </citation>
    <scope>NUCLEOTIDE SEQUENCE [LARGE SCALE GENOMIC DNA]</scope>
</reference>
<keyword evidence="2" id="KW-1185">Reference proteome</keyword>
<evidence type="ECO:0000313" key="1">
    <source>
        <dbReference type="EMBL" id="GBM11784.1"/>
    </source>
</evidence>